<keyword evidence="3" id="KW-1185">Reference proteome</keyword>
<dbReference type="OMA" id="QQEGDFC"/>
<dbReference type="KEGG" id="psoj:PHYSODRAFT_507128"/>
<dbReference type="GeneID" id="20658708"/>
<dbReference type="AlphaFoldDB" id="G4ZNA6"/>
<dbReference type="EMBL" id="JH159155">
    <property type="protein sequence ID" value="EGZ15716.1"/>
    <property type="molecule type" value="Genomic_DNA"/>
</dbReference>
<dbReference type="SMR" id="G4ZNA6"/>
<name>G4ZNA6_PHYSP</name>
<evidence type="ECO:0000256" key="1">
    <source>
        <dbReference type="SAM" id="MobiDB-lite"/>
    </source>
</evidence>
<proteinExistence type="predicted"/>
<reference evidence="2 3" key="1">
    <citation type="journal article" date="2006" name="Science">
        <title>Phytophthora genome sequences uncover evolutionary origins and mechanisms of pathogenesis.</title>
        <authorList>
            <person name="Tyler B.M."/>
            <person name="Tripathy S."/>
            <person name="Zhang X."/>
            <person name="Dehal P."/>
            <person name="Jiang R.H."/>
            <person name="Aerts A."/>
            <person name="Arredondo F.D."/>
            <person name="Baxter L."/>
            <person name="Bensasson D."/>
            <person name="Beynon J.L."/>
            <person name="Chapman J."/>
            <person name="Damasceno C.M."/>
            <person name="Dorrance A.E."/>
            <person name="Dou D."/>
            <person name="Dickerman A.W."/>
            <person name="Dubchak I.L."/>
            <person name="Garbelotto M."/>
            <person name="Gijzen M."/>
            <person name="Gordon S.G."/>
            <person name="Govers F."/>
            <person name="Grunwald N.J."/>
            <person name="Huang W."/>
            <person name="Ivors K.L."/>
            <person name="Jones R.W."/>
            <person name="Kamoun S."/>
            <person name="Krampis K."/>
            <person name="Lamour K.H."/>
            <person name="Lee M.K."/>
            <person name="McDonald W.H."/>
            <person name="Medina M."/>
            <person name="Meijer H.J."/>
            <person name="Nordberg E.K."/>
            <person name="Maclean D.J."/>
            <person name="Ospina-Giraldo M.D."/>
            <person name="Morris P.F."/>
            <person name="Phuntumart V."/>
            <person name="Putnam N.H."/>
            <person name="Rash S."/>
            <person name="Rose J.K."/>
            <person name="Sakihama Y."/>
            <person name="Salamov A.A."/>
            <person name="Savidor A."/>
            <person name="Scheuring C.F."/>
            <person name="Smith B.M."/>
            <person name="Sobral B.W."/>
            <person name="Terry A."/>
            <person name="Torto-Alalibo T.A."/>
            <person name="Win J."/>
            <person name="Xu Z."/>
            <person name="Zhang H."/>
            <person name="Grigoriev I.V."/>
            <person name="Rokhsar D.S."/>
            <person name="Boore J.L."/>
        </authorList>
    </citation>
    <scope>NUCLEOTIDE SEQUENCE [LARGE SCALE GENOMIC DNA]</scope>
    <source>
        <strain evidence="2 3">P6497</strain>
    </source>
</reference>
<evidence type="ECO:0000313" key="3">
    <source>
        <dbReference type="Proteomes" id="UP000002640"/>
    </source>
</evidence>
<dbReference type="RefSeq" id="XP_009529465.1">
    <property type="nucleotide sequence ID" value="XM_009531170.1"/>
</dbReference>
<organism evidence="2 3">
    <name type="scientific">Phytophthora sojae (strain P6497)</name>
    <name type="common">Soybean stem and root rot agent</name>
    <name type="synonym">Phytophthora megasperma f. sp. glycines</name>
    <dbReference type="NCBI Taxonomy" id="1094619"/>
    <lineage>
        <taxon>Eukaryota</taxon>
        <taxon>Sar</taxon>
        <taxon>Stramenopiles</taxon>
        <taxon>Oomycota</taxon>
        <taxon>Peronosporomycetes</taxon>
        <taxon>Peronosporales</taxon>
        <taxon>Peronosporaceae</taxon>
        <taxon>Phytophthora</taxon>
    </lineage>
</organism>
<dbReference type="InParanoid" id="G4ZNA6"/>
<feature type="region of interest" description="Disordered" evidence="1">
    <location>
        <begin position="1"/>
        <end position="52"/>
    </location>
</feature>
<gene>
    <name evidence="2" type="ORF">PHYSODRAFT_507128</name>
</gene>
<protein>
    <submittedName>
        <fullName evidence="2">Uncharacterized protein</fullName>
    </submittedName>
</protein>
<dbReference type="Proteomes" id="UP000002640">
    <property type="component" value="Unassembled WGS sequence"/>
</dbReference>
<dbReference type="STRING" id="1094619.G4ZNA6"/>
<accession>G4ZNA6</accession>
<sequence length="230" mass="25621">MSDVVGPGELQLSVVDGKTPQLSEEDSESPEEARQAAPAELEPATDATVPLPETKENKWKLAFRQLMFMKRMNMQFNDRTKNEIELRQQNISPTSLICSLPYFNSFSADEIKALVTASCRVSLRPGEMLSLSLVSPSVQQEGDFCIVISGRLALAKASVPSAMALQQAELYPQLRLGIGDYFSIQAASDMKVIAMELAEYLTIPMKVRHGCHSRWYKDRLITYCIARCVP</sequence>
<evidence type="ECO:0000313" key="2">
    <source>
        <dbReference type="EMBL" id="EGZ15716.1"/>
    </source>
</evidence>